<dbReference type="Proteomes" id="UP001158576">
    <property type="component" value="Chromosome XSR"/>
</dbReference>
<accession>A0ABN7SBX7</accession>
<reference evidence="2 3" key="1">
    <citation type="submission" date="2021-04" db="EMBL/GenBank/DDBJ databases">
        <authorList>
            <person name="Bliznina A."/>
        </authorList>
    </citation>
    <scope>NUCLEOTIDE SEQUENCE [LARGE SCALE GENOMIC DNA]</scope>
</reference>
<keyword evidence="1" id="KW-1133">Transmembrane helix</keyword>
<protein>
    <submittedName>
        <fullName evidence="2">Oidioi.mRNA.OKI2018_I69.XSR.g13867.t1.cds</fullName>
    </submittedName>
</protein>
<name>A0ABN7SBX7_OIKDI</name>
<evidence type="ECO:0000256" key="1">
    <source>
        <dbReference type="SAM" id="Phobius"/>
    </source>
</evidence>
<evidence type="ECO:0000313" key="2">
    <source>
        <dbReference type="EMBL" id="CAG5094790.1"/>
    </source>
</evidence>
<feature type="transmembrane region" description="Helical" evidence="1">
    <location>
        <begin position="126"/>
        <end position="151"/>
    </location>
</feature>
<proteinExistence type="predicted"/>
<keyword evidence="3" id="KW-1185">Reference proteome</keyword>
<evidence type="ECO:0000313" key="3">
    <source>
        <dbReference type="Proteomes" id="UP001158576"/>
    </source>
</evidence>
<keyword evidence="1" id="KW-0812">Transmembrane</keyword>
<dbReference type="EMBL" id="OU015569">
    <property type="protein sequence ID" value="CAG5094790.1"/>
    <property type="molecule type" value="Genomic_DNA"/>
</dbReference>
<organism evidence="2 3">
    <name type="scientific">Oikopleura dioica</name>
    <name type="common">Tunicate</name>
    <dbReference type="NCBI Taxonomy" id="34765"/>
    <lineage>
        <taxon>Eukaryota</taxon>
        <taxon>Metazoa</taxon>
        <taxon>Chordata</taxon>
        <taxon>Tunicata</taxon>
        <taxon>Appendicularia</taxon>
        <taxon>Copelata</taxon>
        <taxon>Oikopleuridae</taxon>
        <taxon>Oikopleura</taxon>
    </lineage>
</organism>
<gene>
    <name evidence="2" type="ORF">OKIOD_LOCUS5425</name>
</gene>
<sequence length="202" mass="23197">MSLVKSLTKCVNYTVSTQDGEILLMDNKADANYASYVFVRSQNVTQFYKMEVLERPAKYFLNRHFDVLHSGGSSRLEPSYLSVEKIPRSLLTRINTDYISPGNYFAFKVDRALETREKNLLLTEAVYLFGTIMGFTVILTITGKCVCSTWYNERYSLPSRSKSVLYDFEDPDSYFEKSEVATRPISTYAEALTPKETNLHHI</sequence>
<keyword evidence="1" id="KW-0472">Membrane</keyword>